<dbReference type="OrthoDB" id="386949at2759"/>
<dbReference type="GO" id="GO:0016602">
    <property type="term" value="C:CCAAT-binding factor complex"/>
    <property type="evidence" value="ECO:0007669"/>
    <property type="project" value="InterPro"/>
</dbReference>
<accession>F4S5Q2</accession>
<dbReference type="SUPFAM" id="SSF47113">
    <property type="entry name" value="Histone-fold"/>
    <property type="match status" value="1"/>
</dbReference>
<feature type="domain" description="Transcription factor CBF/NF-Y/archaeal histone" evidence="6">
    <location>
        <begin position="56"/>
        <end position="109"/>
    </location>
</feature>
<dbReference type="PANTHER" id="PTHR11064">
    <property type="entry name" value="CCAAT-BINDING TRANSCRIPTION FACTOR-RELATED"/>
    <property type="match status" value="1"/>
</dbReference>
<evidence type="ECO:0000313" key="8">
    <source>
        <dbReference type="Proteomes" id="UP000001072"/>
    </source>
</evidence>
<dbReference type="Proteomes" id="UP000001072">
    <property type="component" value="Unassembled WGS sequence"/>
</dbReference>
<dbReference type="InterPro" id="IPR003958">
    <property type="entry name" value="CBFA_NFYB_domain"/>
</dbReference>
<dbReference type="RefSeq" id="XP_007416667.1">
    <property type="nucleotide sequence ID" value="XM_007416605.1"/>
</dbReference>
<gene>
    <name evidence="7" type="ORF">MELLADRAFT_93911</name>
</gene>
<dbReference type="EMBL" id="GL883151">
    <property type="protein sequence ID" value="EGG00069.1"/>
    <property type="molecule type" value="Genomic_DNA"/>
</dbReference>
<evidence type="ECO:0000256" key="5">
    <source>
        <dbReference type="SAM" id="MobiDB-lite"/>
    </source>
</evidence>
<dbReference type="Gene3D" id="1.10.20.10">
    <property type="entry name" value="Histone, subunit A"/>
    <property type="match status" value="1"/>
</dbReference>
<protein>
    <recommendedName>
        <fullName evidence="6">Transcription factor CBF/NF-Y/archaeal histone domain-containing protein</fullName>
    </recommendedName>
</protein>
<feature type="region of interest" description="Disordered" evidence="5">
    <location>
        <begin position="1"/>
        <end position="42"/>
    </location>
</feature>
<dbReference type="InterPro" id="IPR009072">
    <property type="entry name" value="Histone-fold"/>
</dbReference>
<feature type="compositionally biased region" description="Polar residues" evidence="5">
    <location>
        <begin position="15"/>
        <end position="33"/>
    </location>
</feature>
<dbReference type="GeneID" id="18936727"/>
<dbReference type="GO" id="GO:0046982">
    <property type="term" value="F:protein heterodimerization activity"/>
    <property type="evidence" value="ECO:0007669"/>
    <property type="project" value="InterPro"/>
</dbReference>
<keyword evidence="3" id="KW-0238">DNA-binding</keyword>
<sequence>MSTSPLPSTSTSTSNQILIKPTSTSTSNQIHQTEPQKKSSIKEHEIQSYNLTHQLLPHSNIYKLMKQSLPNEIKITNSSKTLIQSCVSEFLIFILSHSNSLLSNPSSKFTVVHHHHHKRKTINGLDLLNSFKELGFIGYFNVLKIYLIKYRSRF</sequence>
<organism evidence="8">
    <name type="scientific">Melampsora larici-populina (strain 98AG31 / pathotype 3-4-7)</name>
    <name type="common">Poplar leaf rust fungus</name>
    <dbReference type="NCBI Taxonomy" id="747676"/>
    <lineage>
        <taxon>Eukaryota</taxon>
        <taxon>Fungi</taxon>
        <taxon>Dikarya</taxon>
        <taxon>Basidiomycota</taxon>
        <taxon>Pucciniomycotina</taxon>
        <taxon>Pucciniomycetes</taxon>
        <taxon>Pucciniales</taxon>
        <taxon>Melampsoraceae</taxon>
        <taxon>Melampsora</taxon>
    </lineage>
</organism>
<keyword evidence="2" id="KW-0805">Transcription regulation</keyword>
<keyword evidence="4" id="KW-0804">Transcription</keyword>
<reference evidence="8" key="1">
    <citation type="journal article" date="2011" name="Proc. Natl. Acad. Sci. U.S.A.">
        <title>Obligate biotrophy features unraveled by the genomic analysis of rust fungi.</title>
        <authorList>
            <person name="Duplessis S."/>
            <person name="Cuomo C.A."/>
            <person name="Lin Y.-C."/>
            <person name="Aerts A."/>
            <person name="Tisserant E."/>
            <person name="Veneault-Fourrey C."/>
            <person name="Joly D.L."/>
            <person name="Hacquard S."/>
            <person name="Amselem J."/>
            <person name="Cantarel B.L."/>
            <person name="Chiu R."/>
            <person name="Coutinho P.M."/>
            <person name="Feau N."/>
            <person name="Field M."/>
            <person name="Frey P."/>
            <person name="Gelhaye E."/>
            <person name="Goldberg J."/>
            <person name="Grabherr M.G."/>
            <person name="Kodira C.D."/>
            <person name="Kohler A."/>
            <person name="Kuees U."/>
            <person name="Lindquist E.A."/>
            <person name="Lucas S.M."/>
            <person name="Mago R."/>
            <person name="Mauceli E."/>
            <person name="Morin E."/>
            <person name="Murat C."/>
            <person name="Pangilinan J.L."/>
            <person name="Park R."/>
            <person name="Pearson M."/>
            <person name="Quesneville H."/>
            <person name="Rouhier N."/>
            <person name="Sakthikumar S."/>
            <person name="Salamov A.A."/>
            <person name="Schmutz J."/>
            <person name="Selles B."/>
            <person name="Shapiro H."/>
            <person name="Tanguay P."/>
            <person name="Tuskan G.A."/>
            <person name="Henrissat B."/>
            <person name="Van de Peer Y."/>
            <person name="Rouze P."/>
            <person name="Ellis J.G."/>
            <person name="Dodds P.N."/>
            <person name="Schein J.E."/>
            <person name="Zhong S."/>
            <person name="Hamelin R.C."/>
            <person name="Grigoriev I.V."/>
            <person name="Szabo L.J."/>
            <person name="Martin F."/>
        </authorList>
    </citation>
    <scope>NUCLEOTIDE SEQUENCE [LARGE SCALE GENOMIC DNA]</scope>
    <source>
        <strain evidence="8">98AG31 / pathotype 3-4-7</strain>
    </source>
</reference>
<evidence type="ECO:0000256" key="4">
    <source>
        <dbReference type="ARBA" id="ARBA00023163"/>
    </source>
</evidence>
<dbReference type="Pfam" id="PF00808">
    <property type="entry name" value="CBFD_NFYB_HMF"/>
    <property type="match status" value="1"/>
</dbReference>
<name>F4S5Q2_MELLP</name>
<evidence type="ECO:0000256" key="1">
    <source>
        <dbReference type="ARBA" id="ARBA00009053"/>
    </source>
</evidence>
<feature type="compositionally biased region" description="Low complexity" evidence="5">
    <location>
        <begin position="1"/>
        <end position="14"/>
    </location>
</feature>
<dbReference type="KEGG" id="mlr:MELLADRAFT_93911"/>
<dbReference type="GO" id="GO:0000978">
    <property type="term" value="F:RNA polymerase II cis-regulatory region sequence-specific DNA binding"/>
    <property type="evidence" value="ECO:0007669"/>
    <property type="project" value="TreeGrafter"/>
</dbReference>
<evidence type="ECO:0000259" key="6">
    <source>
        <dbReference type="Pfam" id="PF00808"/>
    </source>
</evidence>
<dbReference type="HOGENOM" id="CLU_1704626_0_0_1"/>
<dbReference type="AlphaFoldDB" id="F4S5Q2"/>
<dbReference type="eggNOG" id="KOG0869">
    <property type="taxonomic scope" value="Eukaryota"/>
</dbReference>
<dbReference type="GO" id="GO:0001228">
    <property type="term" value="F:DNA-binding transcription activator activity, RNA polymerase II-specific"/>
    <property type="evidence" value="ECO:0007669"/>
    <property type="project" value="InterPro"/>
</dbReference>
<dbReference type="InParanoid" id="F4S5Q2"/>
<evidence type="ECO:0000256" key="3">
    <source>
        <dbReference type="ARBA" id="ARBA00023125"/>
    </source>
</evidence>
<evidence type="ECO:0000256" key="2">
    <source>
        <dbReference type="ARBA" id="ARBA00023015"/>
    </source>
</evidence>
<dbReference type="STRING" id="747676.F4S5Q2"/>
<proteinExistence type="inferred from homology"/>
<evidence type="ECO:0000313" key="7">
    <source>
        <dbReference type="EMBL" id="EGG00069.1"/>
    </source>
</evidence>
<dbReference type="VEuPathDB" id="FungiDB:MELLADRAFT_93911"/>
<dbReference type="PANTHER" id="PTHR11064:SF9">
    <property type="entry name" value="NUCLEAR TRANSCRIPTION FACTOR Y SUBUNIT BETA"/>
    <property type="match status" value="1"/>
</dbReference>
<dbReference type="InterPro" id="IPR027113">
    <property type="entry name" value="Transc_fact_NFYB/HAP3"/>
</dbReference>
<comment type="similarity">
    <text evidence="1">Belongs to the NFYB/HAP3 subunit family.</text>
</comment>
<keyword evidence="8" id="KW-1185">Reference proteome</keyword>